<proteinExistence type="predicted"/>
<evidence type="ECO:0000313" key="1">
    <source>
        <dbReference type="EMBL" id="KKN00236.1"/>
    </source>
</evidence>
<gene>
    <name evidence="1" type="ORF">LCGC14_1139780</name>
</gene>
<dbReference type="AlphaFoldDB" id="A0A0F9PGR8"/>
<organism evidence="1">
    <name type="scientific">marine sediment metagenome</name>
    <dbReference type="NCBI Taxonomy" id="412755"/>
    <lineage>
        <taxon>unclassified sequences</taxon>
        <taxon>metagenomes</taxon>
        <taxon>ecological metagenomes</taxon>
    </lineage>
</organism>
<dbReference type="EMBL" id="LAZR01005399">
    <property type="protein sequence ID" value="KKN00236.1"/>
    <property type="molecule type" value="Genomic_DNA"/>
</dbReference>
<name>A0A0F9PGR8_9ZZZZ</name>
<sequence>MMSFEQFYIKMDKKLSISSVIIHESTIRWLFKNGILLKLWATLKKKAHSVKLVGDSFKAIS</sequence>
<comment type="caution">
    <text evidence="1">The sequence shown here is derived from an EMBL/GenBank/DDBJ whole genome shotgun (WGS) entry which is preliminary data.</text>
</comment>
<accession>A0A0F9PGR8</accession>
<reference evidence="1" key="1">
    <citation type="journal article" date="2015" name="Nature">
        <title>Complex archaea that bridge the gap between prokaryotes and eukaryotes.</title>
        <authorList>
            <person name="Spang A."/>
            <person name="Saw J.H."/>
            <person name="Jorgensen S.L."/>
            <person name="Zaremba-Niedzwiedzka K."/>
            <person name="Martijn J."/>
            <person name="Lind A.E."/>
            <person name="van Eijk R."/>
            <person name="Schleper C."/>
            <person name="Guy L."/>
            <person name="Ettema T.J."/>
        </authorList>
    </citation>
    <scope>NUCLEOTIDE SEQUENCE</scope>
</reference>
<protein>
    <submittedName>
        <fullName evidence="1">Uncharacterized protein</fullName>
    </submittedName>
</protein>
<feature type="non-terminal residue" evidence="1">
    <location>
        <position position="61"/>
    </location>
</feature>